<feature type="domain" description="IprA winged helix-turn-helix" evidence="1">
    <location>
        <begin position="136"/>
        <end position="202"/>
    </location>
</feature>
<reference evidence="2 3" key="1">
    <citation type="submission" date="2020-11" db="EMBL/GenBank/DDBJ databases">
        <title>Insectihabitans protaetiae gen. nov. sp. nov. and Insectihabitans allomyrinae sp. nov., isolated from larvae of Protaetia brevitarsis seulensis and Allomyrina dichotoma, respectively.</title>
        <authorList>
            <person name="Lee S.D."/>
            <person name="Byeon Y.-S."/>
            <person name="Kim S.-M."/>
            <person name="Yang H.L."/>
            <person name="Kim I.S."/>
        </authorList>
    </citation>
    <scope>NUCLEOTIDE SEQUENCE [LARGE SCALE GENOMIC DNA]</scope>
    <source>
        <strain evidence="2 3">BWR-B9</strain>
    </source>
</reference>
<dbReference type="Pfam" id="PF15977">
    <property type="entry name" value="HTH_46"/>
    <property type="match status" value="1"/>
</dbReference>
<accession>A0ABS1IRI7</accession>
<keyword evidence="3" id="KW-1185">Reference proteome</keyword>
<evidence type="ECO:0000313" key="2">
    <source>
        <dbReference type="EMBL" id="MBK5144366.1"/>
    </source>
</evidence>
<dbReference type="Proteomes" id="UP001296921">
    <property type="component" value="Unassembled WGS sequence"/>
</dbReference>
<organism evidence="2 3">
    <name type="scientific">Limnobaculum allomyrinae</name>
    <dbReference type="NCBI Taxonomy" id="2791986"/>
    <lineage>
        <taxon>Bacteria</taxon>
        <taxon>Pseudomonadati</taxon>
        <taxon>Pseudomonadota</taxon>
        <taxon>Gammaproteobacteria</taxon>
        <taxon>Enterobacterales</taxon>
        <taxon>Budviciaceae</taxon>
        <taxon>Limnobaculum</taxon>
    </lineage>
</organism>
<dbReference type="InterPro" id="IPR041687">
    <property type="entry name" value="HTH_46"/>
</dbReference>
<evidence type="ECO:0000259" key="1">
    <source>
        <dbReference type="Pfam" id="PF15977"/>
    </source>
</evidence>
<proteinExistence type="predicted"/>
<sequence>MMLPMPERPEETIIGLMSLVQGMGKRELIKPGVIIPSDGPDIIIFHEGEVELRRKSDDLLLFSSENRQLIGLPMSETYQRFCYLHTNSVCDIELVERNAFFQAVETKHRWLDVITVLSYYHAVFLWRDSYAHTKSSYLVVRHLLLQLSLMSEDKRYHINITEFIQERTNLSRSYIMKVLSDLKLGGYITLKKGRLLELNYLPIKY</sequence>
<comment type="caution">
    <text evidence="2">The sequence shown here is derived from an EMBL/GenBank/DDBJ whole genome shotgun (WGS) entry which is preliminary data.</text>
</comment>
<evidence type="ECO:0000313" key="3">
    <source>
        <dbReference type="Proteomes" id="UP001296921"/>
    </source>
</evidence>
<gene>
    <name evidence="2" type="ORF">I2494_11655</name>
</gene>
<dbReference type="EMBL" id="JADRCR010000005">
    <property type="protein sequence ID" value="MBK5144366.1"/>
    <property type="molecule type" value="Genomic_DNA"/>
</dbReference>
<name>A0ABS1IRI7_9GAMM</name>
<protein>
    <submittedName>
        <fullName evidence="2">Helix-turn-helix domain-containing protein</fullName>
    </submittedName>
</protein>